<dbReference type="InterPro" id="IPR011944">
    <property type="entry name" value="Steroid_delta5-4_isomerase"/>
</dbReference>
<dbReference type="EMBL" id="REFV01000005">
    <property type="protein sequence ID" value="RMB60517.1"/>
    <property type="molecule type" value="Genomic_DNA"/>
</dbReference>
<feature type="domain" description="DUF4440" evidence="1">
    <location>
        <begin position="11"/>
        <end position="117"/>
    </location>
</feature>
<accession>A0A3M0G8N6</accession>
<dbReference type="NCBIfam" id="TIGR02246">
    <property type="entry name" value="SgcJ/EcaC family oxidoreductase"/>
    <property type="match status" value="1"/>
</dbReference>
<evidence type="ECO:0000313" key="3">
    <source>
        <dbReference type="Proteomes" id="UP000281985"/>
    </source>
</evidence>
<comment type="caution">
    <text evidence="2">The sequence shown here is derived from an EMBL/GenBank/DDBJ whole genome shotgun (WGS) entry which is preliminary data.</text>
</comment>
<evidence type="ECO:0000259" key="1">
    <source>
        <dbReference type="Pfam" id="PF14534"/>
    </source>
</evidence>
<dbReference type="CDD" id="cd00531">
    <property type="entry name" value="NTF2_like"/>
    <property type="match status" value="1"/>
</dbReference>
<dbReference type="InterPro" id="IPR032710">
    <property type="entry name" value="NTF2-like_dom_sf"/>
</dbReference>
<sequence length="128" mass="13577">MATTDSIRAAITARNTQFAKAMANKDAAGVAQCYTADGAFMAGGSPSFIGRAAIEGAIAGFIAQGFTKYEVLNFTAYNDSGVVGVQAEYNLSHADGSELDNGKTIQLWKQEDGGWKIFRDCFNSNTSE</sequence>
<dbReference type="SUPFAM" id="SSF54427">
    <property type="entry name" value="NTF2-like"/>
    <property type="match status" value="1"/>
</dbReference>
<name>A0A3M0G8N6_9FLAO</name>
<dbReference type="RefSeq" id="WP_121916921.1">
    <property type="nucleotide sequence ID" value="NZ_REFV01000005.1"/>
</dbReference>
<evidence type="ECO:0000313" key="2">
    <source>
        <dbReference type="EMBL" id="RMB60517.1"/>
    </source>
</evidence>
<dbReference type="InterPro" id="IPR027843">
    <property type="entry name" value="DUF4440"/>
</dbReference>
<dbReference type="AlphaFoldDB" id="A0A3M0G8N6"/>
<organism evidence="2 3">
    <name type="scientific">Dokdonia sinensis</name>
    <dbReference type="NCBI Taxonomy" id="2479847"/>
    <lineage>
        <taxon>Bacteria</taxon>
        <taxon>Pseudomonadati</taxon>
        <taxon>Bacteroidota</taxon>
        <taxon>Flavobacteriia</taxon>
        <taxon>Flavobacteriales</taxon>
        <taxon>Flavobacteriaceae</taxon>
        <taxon>Dokdonia</taxon>
    </lineage>
</organism>
<dbReference type="Pfam" id="PF14534">
    <property type="entry name" value="DUF4440"/>
    <property type="match status" value="1"/>
</dbReference>
<proteinExistence type="predicted"/>
<reference evidence="2 3" key="1">
    <citation type="submission" date="2018-10" db="EMBL/GenBank/DDBJ databases">
        <title>Dokdonia luteus sp. nov., isolated from sea water.</title>
        <authorList>
            <person name="Zhou L.Y."/>
            <person name="Du Z.J."/>
        </authorList>
    </citation>
    <scope>NUCLEOTIDE SEQUENCE [LARGE SCALE GENOMIC DNA]</scope>
    <source>
        <strain evidence="2 3">SH27</strain>
    </source>
</reference>
<gene>
    <name evidence="2" type="ORF">EAX61_06765</name>
</gene>
<dbReference type="OrthoDB" id="9814425at2"/>
<keyword evidence="3" id="KW-1185">Reference proteome</keyword>
<dbReference type="Proteomes" id="UP000281985">
    <property type="component" value="Unassembled WGS sequence"/>
</dbReference>
<dbReference type="Gene3D" id="3.10.450.50">
    <property type="match status" value="1"/>
</dbReference>
<protein>
    <submittedName>
        <fullName evidence="2">Nuclear transport factor 2 family protein</fullName>
    </submittedName>
</protein>